<dbReference type="PROSITE" id="PS50937">
    <property type="entry name" value="HTH_MERR_2"/>
    <property type="match status" value="1"/>
</dbReference>
<reference evidence="8" key="1">
    <citation type="submission" date="2018-05" db="EMBL/GenBank/DDBJ databases">
        <title>Genome Sequencing of selected type strains of the family Eggerthellaceae.</title>
        <authorList>
            <person name="Danylec N."/>
            <person name="Stoll D.A."/>
            <person name="Doetsch A."/>
            <person name="Huch M."/>
        </authorList>
    </citation>
    <scope>NUCLEOTIDE SEQUENCE [LARGE SCALE GENOMIC DNA]</scope>
    <source>
        <strain evidence="8">DSM 24851</strain>
    </source>
</reference>
<dbReference type="InterPro" id="IPR047057">
    <property type="entry name" value="MerR_fam"/>
</dbReference>
<keyword evidence="1" id="KW-0678">Repressor</keyword>
<dbReference type="Gene3D" id="1.10.1660.10">
    <property type="match status" value="1"/>
</dbReference>
<gene>
    <name evidence="7" type="ORF">DMP06_10120</name>
</gene>
<evidence type="ECO:0000256" key="2">
    <source>
        <dbReference type="ARBA" id="ARBA00023015"/>
    </source>
</evidence>
<feature type="domain" description="HTH merR-type" evidence="6">
    <location>
        <begin position="5"/>
        <end position="75"/>
    </location>
</feature>
<evidence type="ECO:0000256" key="5">
    <source>
        <dbReference type="SAM" id="MobiDB-lite"/>
    </source>
</evidence>
<dbReference type="OrthoDB" id="9809391at2"/>
<keyword evidence="4" id="KW-0804">Transcription</keyword>
<evidence type="ECO:0000256" key="3">
    <source>
        <dbReference type="ARBA" id="ARBA00023125"/>
    </source>
</evidence>
<dbReference type="SMART" id="SM00422">
    <property type="entry name" value="HTH_MERR"/>
    <property type="match status" value="1"/>
</dbReference>
<evidence type="ECO:0000313" key="7">
    <source>
        <dbReference type="EMBL" id="RNL37824.1"/>
    </source>
</evidence>
<dbReference type="GO" id="GO:0003700">
    <property type="term" value="F:DNA-binding transcription factor activity"/>
    <property type="evidence" value="ECO:0007669"/>
    <property type="project" value="InterPro"/>
</dbReference>
<dbReference type="Pfam" id="PF13411">
    <property type="entry name" value="MerR_1"/>
    <property type="match status" value="1"/>
</dbReference>
<keyword evidence="3" id="KW-0238">DNA-binding</keyword>
<sequence>MKGELLSIGEVSKMKGVGVKSLRYYERMGVLPPAYVDPDSGYRYYSMHQMVDIDIITTCIDLGIPLRELRSYMDEGGIADLEALLAWSREIAVQNLRRAEITLSQLDGYLDEARTQKKLAEAPTPHERSLPKQLLLCKQWREERFNLKRYTTDTTQLYEQAKAAGIIPLYAQGLVSFAPNCAESSVAKPSPKTDCMPPSAPDASNVPDDKNEPHPSDAALLVGDDTGANPLDTHQASDAPYSGAHSHRGNAANTSASPYCSNIAGHRRTWYTFVAVAIPSWMTVRHSHEAIRAAGEGRIKTIPADTFHGWRIKAPTLSECLETLFDHCERVESTVISTEIWDAGINGANYAVEVLTTRSPSF</sequence>
<proteinExistence type="predicted"/>
<dbReference type="AlphaFoldDB" id="A0A3N0AT33"/>
<evidence type="ECO:0000256" key="1">
    <source>
        <dbReference type="ARBA" id="ARBA00022491"/>
    </source>
</evidence>
<organism evidence="7 8">
    <name type="scientific">Slackia equolifaciens</name>
    <dbReference type="NCBI Taxonomy" id="498718"/>
    <lineage>
        <taxon>Bacteria</taxon>
        <taxon>Bacillati</taxon>
        <taxon>Actinomycetota</taxon>
        <taxon>Coriobacteriia</taxon>
        <taxon>Eggerthellales</taxon>
        <taxon>Eggerthellaceae</taxon>
        <taxon>Slackia</taxon>
    </lineage>
</organism>
<dbReference type="InterPro" id="IPR009061">
    <property type="entry name" value="DNA-bd_dom_put_sf"/>
</dbReference>
<dbReference type="RefSeq" id="WP_123209612.1">
    <property type="nucleotide sequence ID" value="NZ_JBHTHO010000025.1"/>
</dbReference>
<accession>A0A3N0AT33</accession>
<evidence type="ECO:0000259" key="6">
    <source>
        <dbReference type="PROSITE" id="PS50937"/>
    </source>
</evidence>
<dbReference type="PANTHER" id="PTHR30204:SF69">
    <property type="entry name" value="MERR-FAMILY TRANSCRIPTIONAL REGULATOR"/>
    <property type="match status" value="1"/>
</dbReference>
<keyword evidence="8" id="KW-1185">Reference proteome</keyword>
<dbReference type="SUPFAM" id="SSF46955">
    <property type="entry name" value="Putative DNA-binding domain"/>
    <property type="match status" value="1"/>
</dbReference>
<keyword evidence="2" id="KW-0805">Transcription regulation</keyword>
<dbReference type="GO" id="GO:0003677">
    <property type="term" value="F:DNA binding"/>
    <property type="evidence" value="ECO:0007669"/>
    <property type="project" value="UniProtKB-KW"/>
</dbReference>
<name>A0A3N0AT33_9ACTN</name>
<dbReference type="Proteomes" id="UP000269591">
    <property type="component" value="Unassembled WGS sequence"/>
</dbReference>
<dbReference type="PANTHER" id="PTHR30204">
    <property type="entry name" value="REDOX-CYCLING DRUG-SENSING TRANSCRIPTIONAL ACTIVATOR SOXR"/>
    <property type="match status" value="1"/>
</dbReference>
<comment type="caution">
    <text evidence="7">The sequence shown here is derived from an EMBL/GenBank/DDBJ whole genome shotgun (WGS) entry which is preliminary data.</text>
</comment>
<evidence type="ECO:0000313" key="8">
    <source>
        <dbReference type="Proteomes" id="UP000269591"/>
    </source>
</evidence>
<dbReference type="InterPro" id="IPR000551">
    <property type="entry name" value="MerR-type_HTH_dom"/>
</dbReference>
<dbReference type="EMBL" id="QIBX01000022">
    <property type="protein sequence ID" value="RNL37824.1"/>
    <property type="molecule type" value="Genomic_DNA"/>
</dbReference>
<protein>
    <recommendedName>
        <fullName evidence="6">HTH merR-type domain-containing protein</fullName>
    </recommendedName>
</protein>
<feature type="region of interest" description="Disordered" evidence="5">
    <location>
        <begin position="186"/>
        <end position="250"/>
    </location>
</feature>
<evidence type="ECO:0000256" key="4">
    <source>
        <dbReference type="ARBA" id="ARBA00023163"/>
    </source>
</evidence>